<dbReference type="RefSeq" id="WP_151969389.1">
    <property type="nucleotide sequence ID" value="NZ_AP019860.1"/>
</dbReference>
<feature type="compositionally biased region" description="Basic residues" evidence="1">
    <location>
        <begin position="1"/>
        <end position="11"/>
    </location>
</feature>
<accession>A0A5S9INS4</accession>
<dbReference type="EMBL" id="AP019860">
    <property type="protein sequence ID" value="BBM85279.1"/>
    <property type="molecule type" value="Genomic_DNA"/>
</dbReference>
<proteinExistence type="predicted"/>
<feature type="region of interest" description="Disordered" evidence="1">
    <location>
        <begin position="1"/>
        <end position="23"/>
    </location>
</feature>
<dbReference type="KEGG" id="uam:UABAM_03643"/>
<evidence type="ECO:0000256" key="1">
    <source>
        <dbReference type="SAM" id="MobiDB-lite"/>
    </source>
</evidence>
<gene>
    <name evidence="2" type="ORF">UABAM_03643</name>
</gene>
<sequence length="129" mass="14349">MSEQKSRKKITVRPSQKKQTSAPVKLSFESTDVSYCSQFSVQATTQEVFLNFAASLFPGTNPGEIVLPVHTRVAMNYVNAKRLLAVLAETVQKYENEYGEIKDVVKSELPKDKGNSMSSTTASFPKINR</sequence>
<keyword evidence="3" id="KW-1185">Reference proteome</keyword>
<evidence type="ECO:0000313" key="3">
    <source>
        <dbReference type="Proteomes" id="UP000326354"/>
    </source>
</evidence>
<evidence type="ECO:0000313" key="2">
    <source>
        <dbReference type="EMBL" id="BBM85279.1"/>
    </source>
</evidence>
<name>A0A5S9INS4_UABAM</name>
<dbReference type="InterPro" id="IPR021857">
    <property type="entry name" value="DUF3467"/>
</dbReference>
<feature type="region of interest" description="Disordered" evidence="1">
    <location>
        <begin position="110"/>
        <end position="129"/>
    </location>
</feature>
<evidence type="ECO:0008006" key="4">
    <source>
        <dbReference type="Google" id="ProtNLM"/>
    </source>
</evidence>
<organism evidence="2 3">
    <name type="scientific">Uabimicrobium amorphum</name>
    <dbReference type="NCBI Taxonomy" id="2596890"/>
    <lineage>
        <taxon>Bacteria</taxon>
        <taxon>Pseudomonadati</taxon>
        <taxon>Planctomycetota</taxon>
        <taxon>Candidatus Uabimicrobiia</taxon>
        <taxon>Candidatus Uabimicrobiales</taxon>
        <taxon>Candidatus Uabimicrobiaceae</taxon>
        <taxon>Candidatus Uabimicrobium</taxon>
    </lineage>
</organism>
<protein>
    <recommendedName>
        <fullName evidence="4">DUF3467 domain-containing protein</fullName>
    </recommendedName>
</protein>
<dbReference type="Pfam" id="PF11950">
    <property type="entry name" value="DUF3467"/>
    <property type="match status" value="1"/>
</dbReference>
<dbReference type="OrthoDB" id="277953at2"/>
<dbReference type="AlphaFoldDB" id="A0A5S9INS4"/>
<feature type="compositionally biased region" description="Polar residues" evidence="1">
    <location>
        <begin position="13"/>
        <end position="23"/>
    </location>
</feature>
<dbReference type="Proteomes" id="UP000326354">
    <property type="component" value="Chromosome"/>
</dbReference>
<reference evidence="2 3" key="1">
    <citation type="submission" date="2019-08" db="EMBL/GenBank/DDBJ databases">
        <title>Complete genome sequence of Candidatus Uab amorphum.</title>
        <authorList>
            <person name="Shiratori T."/>
            <person name="Suzuki S."/>
            <person name="Kakizawa Y."/>
            <person name="Ishida K."/>
        </authorList>
    </citation>
    <scope>NUCLEOTIDE SEQUENCE [LARGE SCALE GENOMIC DNA]</scope>
    <source>
        <strain evidence="2 3">SRT547</strain>
    </source>
</reference>